<gene>
    <name evidence="2" type="ORF">GARC_5175</name>
</gene>
<accession>K6ZFC2</accession>
<dbReference type="eggNOG" id="ENOG5033809">
    <property type="taxonomic scope" value="Bacteria"/>
</dbReference>
<feature type="signal peptide" evidence="1">
    <location>
        <begin position="1"/>
        <end position="22"/>
    </location>
</feature>
<feature type="chain" id="PRO_5003898283" description="PEP-CTERM protein-sorting domain-containing protein" evidence="1">
    <location>
        <begin position="23"/>
        <end position="188"/>
    </location>
</feature>
<reference evidence="2 3" key="1">
    <citation type="journal article" date="2017" name="Antonie Van Leeuwenhoek">
        <title>Rhizobium rhizosphaerae sp. nov., a novel species isolated from rice rhizosphere.</title>
        <authorList>
            <person name="Zhao J.J."/>
            <person name="Zhang J."/>
            <person name="Zhang R.J."/>
            <person name="Zhang C.W."/>
            <person name="Yin H.Q."/>
            <person name="Zhang X.X."/>
        </authorList>
    </citation>
    <scope>NUCLEOTIDE SEQUENCE [LARGE SCALE GENOMIC DNA]</scope>
    <source>
        <strain evidence="2 3">BSs20135</strain>
    </source>
</reference>
<dbReference type="AlphaFoldDB" id="K6ZFC2"/>
<name>K6ZFC2_9ALTE</name>
<dbReference type="NCBIfam" id="TIGR02595">
    <property type="entry name" value="PEP_CTERM"/>
    <property type="match status" value="1"/>
</dbReference>
<evidence type="ECO:0000313" key="3">
    <source>
        <dbReference type="Proteomes" id="UP000006327"/>
    </source>
</evidence>
<keyword evidence="1" id="KW-0732">Signal</keyword>
<organism evidence="2 3">
    <name type="scientific">Paraglaciecola arctica BSs20135</name>
    <dbReference type="NCBI Taxonomy" id="493475"/>
    <lineage>
        <taxon>Bacteria</taxon>
        <taxon>Pseudomonadati</taxon>
        <taxon>Pseudomonadota</taxon>
        <taxon>Gammaproteobacteria</taxon>
        <taxon>Alteromonadales</taxon>
        <taxon>Alteromonadaceae</taxon>
        <taxon>Paraglaciecola</taxon>
    </lineage>
</organism>
<dbReference type="OrthoDB" id="6385021at2"/>
<dbReference type="InterPro" id="IPR013424">
    <property type="entry name" value="Ice-binding_C"/>
</dbReference>
<dbReference type="Proteomes" id="UP000006327">
    <property type="component" value="Unassembled WGS sequence"/>
</dbReference>
<dbReference type="EMBL" id="BAEO01000068">
    <property type="protein sequence ID" value="GAC22110.1"/>
    <property type="molecule type" value="Genomic_DNA"/>
</dbReference>
<dbReference type="STRING" id="493475.GARC_5175"/>
<evidence type="ECO:0000256" key="1">
    <source>
        <dbReference type="SAM" id="SignalP"/>
    </source>
</evidence>
<keyword evidence="3" id="KW-1185">Reference proteome</keyword>
<proteinExistence type="predicted"/>
<protein>
    <recommendedName>
        <fullName evidence="4">PEP-CTERM protein-sorting domain-containing protein</fullName>
    </recommendedName>
</protein>
<evidence type="ECO:0000313" key="2">
    <source>
        <dbReference type="EMBL" id="GAC22110.1"/>
    </source>
</evidence>
<sequence>MKYLSKTVFALVMLCATNLSQASIIDLPLSGNLTDSVTGDTAWLLEDTFGNGLDFILFEVTESSLVDIVLNASIDFGLSLYSGTVVNDFAIIFNNGSDFSDFDTDLTYITGSDPFVPGAADFLTNISLEAGFYTLALGGSEGLFDTFNEYAYQLDVDINAAKPVSEPSILLLLLFSMAGMLTSRRKQK</sequence>
<dbReference type="RefSeq" id="WP_007625727.1">
    <property type="nucleotide sequence ID" value="NZ_BAEO01000068.1"/>
</dbReference>
<evidence type="ECO:0008006" key="4">
    <source>
        <dbReference type="Google" id="ProtNLM"/>
    </source>
</evidence>
<comment type="caution">
    <text evidence="2">The sequence shown here is derived from an EMBL/GenBank/DDBJ whole genome shotgun (WGS) entry which is preliminary data.</text>
</comment>